<reference evidence="1" key="1">
    <citation type="submission" date="2022-07" db="EMBL/GenBank/DDBJ databases">
        <title>First report of Bartonella spp. in marsupials in Brazil, with a description of Bartonella harrusi sp. nov. and new proposal for taxonomic reclassification of species of the genus Bartonella.</title>
        <authorList>
            <person name="Amaral R.B."/>
        </authorList>
    </citation>
    <scope>NUCLEOTIDE SEQUENCE</scope>
    <source>
        <strain evidence="1">117A</strain>
    </source>
</reference>
<proteinExistence type="predicted"/>
<dbReference type="EMBL" id="CP101114">
    <property type="protein sequence ID" value="UTO28030.1"/>
    <property type="molecule type" value="Genomic_DNA"/>
</dbReference>
<sequence>MKSRMCLSILTASIRCFVQTVKCCANSIKVRFQEGTPVATIAATGEGMAIEVVEVIKAIDMAVIRDAEGQDRFAFGKTENVSLFKAFWGGVGL</sequence>
<dbReference type="Proteomes" id="UP001059475">
    <property type="component" value="Chromosome"/>
</dbReference>
<keyword evidence="2" id="KW-1185">Reference proteome</keyword>
<evidence type="ECO:0000313" key="2">
    <source>
        <dbReference type="Proteomes" id="UP001059475"/>
    </source>
</evidence>
<protein>
    <submittedName>
        <fullName evidence="1">Uncharacterized protein</fullName>
    </submittedName>
</protein>
<organism evidence="1 2">
    <name type="scientific">Bartonella harrusi</name>
    <dbReference type="NCBI Taxonomy" id="2961895"/>
    <lineage>
        <taxon>Bacteria</taxon>
        <taxon>Pseudomonadati</taxon>
        <taxon>Pseudomonadota</taxon>
        <taxon>Alphaproteobacteria</taxon>
        <taxon>Hyphomicrobiales</taxon>
        <taxon>Bartonellaceae</taxon>
        <taxon>Bartonella</taxon>
    </lineage>
</organism>
<name>A0ABY5EUD1_9HYPH</name>
<accession>A0ABY5EUD1</accession>
<evidence type="ECO:0000313" key="1">
    <source>
        <dbReference type="EMBL" id="UTO28030.1"/>
    </source>
</evidence>
<gene>
    <name evidence="1" type="ORF">NMK50_07405</name>
</gene>
<dbReference type="RefSeq" id="WP_254769942.1">
    <property type="nucleotide sequence ID" value="NZ_CP101114.1"/>
</dbReference>